<dbReference type="InterPro" id="IPR040046">
    <property type="entry name" value="FAM228"/>
</dbReference>
<reference evidence="2" key="1">
    <citation type="submission" date="2014-12" db="EMBL/GenBank/DDBJ databases">
        <title>Insight into the proteome of Arion vulgaris.</title>
        <authorList>
            <person name="Aradska J."/>
            <person name="Bulat T."/>
            <person name="Smidak R."/>
            <person name="Sarate P."/>
            <person name="Gangsoo J."/>
            <person name="Sialana F."/>
            <person name="Bilban M."/>
            <person name="Lubec G."/>
        </authorList>
    </citation>
    <scope>NUCLEOTIDE SEQUENCE</scope>
    <source>
        <tissue evidence="2">Skin</tissue>
    </source>
</reference>
<evidence type="ECO:0000256" key="1">
    <source>
        <dbReference type="ARBA" id="ARBA00007753"/>
    </source>
</evidence>
<protein>
    <submittedName>
        <fullName evidence="2">Uncharacterized protein</fullName>
    </submittedName>
</protein>
<feature type="non-terminal residue" evidence="2">
    <location>
        <position position="234"/>
    </location>
</feature>
<dbReference type="EMBL" id="HACG01005072">
    <property type="protein sequence ID" value="CEK51937.1"/>
    <property type="molecule type" value="Transcribed_RNA"/>
</dbReference>
<sequence length="234" mass="27890">KEFTDLRKKEILHKRWTNQVYEPIRKKIIENIDGSDWNSLDNHKREMHQQFLEHINKRGFVFLKDDDKEEYYAQIYQPTPVKIKPLCDPLHIQRRQRSEEDTTIMRCMTGHRYTSSDLEQVKLPPLPLIPQGRNGVNSCRWLEMPYHNIDNLSRKDKRMWGSNARSNIDFTTWNQEGCNTKIASEELHIPRKRMFTEHPPYGKPPVSIPHAPFIDPDEFSDKIVNTNPFPEHME</sequence>
<dbReference type="AlphaFoldDB" id="A0A0B6Y6K2"/>
<comment type="similarity">
    <text evidence="1">Belongs to the FAM228 family.</text>
</comment>
<dbReference type="PANTHER" id="PTHR28584">
    <property type="entry name" value="FAMILY WITH SEQUENCE SIMILARITY 228 MEMBER A"/>
    <property type="match status" value="1"/>
</dbReference>
<proteinExistence type="inferred from homology"/>
<organism evidence="2">
    <name type="scientific">Arion vulgaris</name>
    <dbReference type="NCBI Taxonomy" id="1028688"/>
    <lineage>
        <taxon>Eukaryota</taxon>
        <taxon>Metazoa</taxon>
        <taxon>Spiralia</taxon>
        <taxon>Lophotrochozoa</taxon>
        <taxon>Mollusca</taxon>
        <taxon>Gastropoda</taxon>
        <taxon>Heterobranchia</taxon>
        <taxon>Euthyneura</taxon>
        <taxon>Panpulmonata</taxon>
        <taxon>Eupulmonata</taxon>
        <taxon>Stylommatophora</taxon>
        <taxon>Helicina</taxon>
        <taxon>Arionoidea</taxon>
        <taxon>Arionidae</taxon>
        <taxon>Arion</taxon>
    </lineage>
</organism>
<feature type="non-terminal residue" evidence="2">
    <location>
        <position position="1"/>
    </location>
</feature>
<accession>A0A0B6Y6K2</accession>
<name>A0A0B6Y6K2_9EUPU</name>
<evidence type="ECO:0000313" key="2">
    <source>
        <dbReference type="EMBL" id="CEK51937.1"/>
    </source>
</evidence>
<gene>
    <name evidence="2" type="primary">ORF14877</name>
</gene>
<dbReference type="PANTHER" id="PTHR28584:SF1">
    <property type="entry name" value="PROTEIN FAM228B"/>
    <property type="match status" value="1"/>
</dbReference>